<dbReference type="PIRSF" id="PIRSF000722">
    <property type="entry name" value="Acetate_prop_kin"/>
    <property type="match status" value="1"/>
</dbReference>
<keyword evidence="6 8" id="KW-0067">ATP-binding</keyword>
<evidence type="ECO:0000256" key="6">
    <source>
        <dbReference type="ARBA" id="ARBA00022840"/>
    </source>
</evidence>
<dbReference type="Proteomes" id="UP000183974">
    <property type="component" value="Unassembled WGS sequence"/>
</dbReference>
<evidence type="ECO:0000313" key="10">
    <source>
        <dbReference type="EMBL" id="SHL21836.1"/>
    </source>
</evidence>
<feature type="binding site" evidence="8">
    <location>
        <position position="94"/>
    </location>
    <ligand>
        <name>substrate</name>
    </ligand>
</feature>
<keyword evidence="3 8" id="KW-0479">Metal-binding</keyword>
<dbReference type="GO" id="GO:0000287">
    <property type="term" value="F:magnesium ion binding"/>
    <property type="evidence" value="ECO:0007669"/>
    <property type="project" value="UniProtKB-UniRule"/>
</dbReference>
<protein>
    <recommendedName>
        <fullName evidence="8">Acetate kinase</fullName>
        <ecNumber evidence="8">2.7.2.1</ecNumber>
    </recommendedName>
    <alternativeName>
        <fullName evidence="8">Acetokinase</fullName>
    </alternativeName>
</protein>
<dbReference type="Gene3D" id="3.30.420.40">
    <property type="match status" value="2"/>
</dbReference>
<evidence type="ECO:0000256" key="3">
    <source>
        <dbReference type="ARBA" id="ARBA00022723"/>
    </source>
</evidence>
<dbReference type="HAMAP" id="MF_00020">
    <property type="entry name" value="Acetate_kinase"/>
    <property type="match status" value="1"/>
</dbReference>
<dbReference type="Pfam" id="PF00871">
    <property type="entry name" value="Acetate_kinase"/>
    <property type="match status" value="1"/>
</dbReference>
<evidence type="ECO:0000256" key="9">
    <source>
        <dbReference type="RuleBase" id="RU003835"/>
    </source>
</evidence>
<dbReference type="GO" id="GO:0005829">
    <property type="term" value="C:cytosol"/>
    <property type="evidence" value="ECO:0007669"/>
    <property type="project" value="TreeGrafter"/>
</dbReference>
<evidence type="ECO:0000256" key="7">
    <source>
        <dbReference type="ARBA" id="ARBA00022842"/>
    </source>
</evidence>
<dbReference type="OrthoDB" id="9802453at2"/>
<comment type="subunit">
    <text evidence="8">Homodimer.</text>
</comment>
<evidence type="ECO:0000313" key="11">
    <source>
        <dbReference type="Proteomes" id="UP000183974"/>
    </source>
</evidence>
<feature type="site" description="Transition state stabilizer" evidence="8">
    <location>
        <position position="242"/>
    </location>
</feature>
<feature type="binding site" evidence="8">
    <location>
        <begin position="209"/>
        <end position="213"/>
    </location>
    <ligand>
        <name>ATP</name>
        <dbReference type="ChEBI" id="CHEBI:30616"/>
    </ligand>
</feature>
<comment type="subcellular location">
    <subcellularLocation>
        <location evidence="8">Cytoplasm</location>
    </subcellularLocation>
</comment>
<keyword evidence="1 8" id="KW-0963">Cytoplasm</keyword>
<comment type="pathway">
    <text evidence="8">Metabolic intermediate biosynthesis; acetyl-CoA biosynthesis; acetyl-CoA from acetate: step 1/2.</text>
</comment>
<dbReference type="AlphaFoldDB" id="A0A1M6YU90"/>
<dbReference type="UniPathway" id="UPA00340">
    <property type="reaction ID" value="UER00458"/>
</dbReference>
<comment type="caution">
    <text evidence="8">Lacks conserved residue(s) required for the propagation of feature annotation.</text>
</comment>
<comment type="catalytic activity">
    <reaction evidence="8">
        <text>acetate + ATP = acetyl phosphate + ADP</text>
        <dbReference type="Rhea" id="RHEA:11352"/>
        <dbReference type="ChEBI" id="CHEBI:22191"/>
        <dbReference type="ChEBI" id="CHEBI:30089"/>
        <dbReference type="ChEBI" id="CHEBI:30616"/>
        <dbReference type="ChEBI" id="CHEBI:456216"/>
        <dbReference type="EC" id="2.7.2.1"/>
    </reaction>
</comment>
<evidence type="ECO:0000256" key="5">
    <source>
        <dbReference type="ARBA" id="ARBA00022777"/>
    </source>
</evidence>
<dbReference type="GO" id="GO:0005524">
    <property type="term" value="F:ATP binding"/>
    <property type="evidence" value="ECO:0007669"/>
    <property type="project" value="UniProtKB-KW"/>
</dbReference>
<dbReference type="EMBL" id="FRBR01000001">
    <property type="protein sequence ID" value="SHL21836.1"/>
    <property type="molecule type" value="Genomic_DNA"/>
</dbReference>
<proteinExistence type="inferred from homology"/>
<evidence type="ECO:0000256" key="8">
    <source>
        <dbReference type="HAMAP-Rule" id="MF_00020"/>
    </source>
</evidence>
<evidence type="ECO:0000256" key="1">
    <source>
        <dbReference type="ARBA" id="ARBA00022490"/>
    </source>
</evidence>
<dbReference type="EC" id="2.7.2.1" evidence="8"/>
<feature type="binding site" evidence="8">
    <location>
        <position position="380"/>
    </location>
    <ligand>
        <name>Mg(2+)</name>
        <dbReference type="ChEBI" id="CHEBI:18420"/>
    </ligand>
</feature>
<comment type="cofactor">
    <cofactor evidence="8">
        <name>Mg(2+)</name>
        <dbReference type="ChEBI" id="CHEBI:18420"/>
    </cofactor>
    <cofactor evidence="8">
        <name>Mn(2+)</name>
        <dbReference type="ChEBI" id="CHEBI:29035"/>
    </cofactor>
    <text evidence="8">Mg(2+). Can also accept Mn(2+).</text>
</comment>
<keyword evidence="11" id="KW-1185">Reference proteome</keyword>
<dbReference type="InterPro" id="IPR004372">
    <property type="entry name" value="Ac/propionate_kinase"/>
</dbReference>
<organism evidence="10 11">
    <name type="scientific">Roseovarius pacificus</name>
    <dbReference type="NCBI Taxonomy" id="337701"/>
    <lineage>
        <taxon>Bacteria</taxon>
        <taxon>Pseudomonadati</taxon>
        <taxon>Pseudomonadota</taxon>
        <taxon>Alphaproteobacteria</taxon>
        <taxon>Rhodobacterales</taxon>
        <taxon>Roseobacteraceae</taxon>
        <taxon>Roseovarius</taxon>
    </lineage>
</organism>
<comment type="similarity">
    <text evidence="8 9">Belongs to the acetokinase family.</text>
</comment>
<dbReference type="RefSeq" id="WP_073033449.1">
    <property type="nucleotide sequence ID" value="NZ_BMLR01000001.1"/>
</dbReference>
<dbReference type="PANTHER" id="PTHR21060:SF21">
    <property type="entry name" value="ACETATE KINASE"/>
    <property type="match status" value="1"/>
</dbReference>
<gene>
    <name evidence="8" type="primary">ackA</name>
    <name evidence="10" type="ORF">SAMN05444398_1011038</name>
</gene>
<feature type="active site" description="Proton donor/acceptor" evidence="8">
    <location>
        <position position="151"/>
    </location>
</feature>
<dbReference type="InterPro" id="IPR043129">
    <property type="entry name" value="ATPase_NBD"/>
</dbReference>
<reference evidence="10 11" key="1">
    <citation type="submission" date="2016-11" db="EMBL/GenBank/DDBJ databases">
        <authorList>
            <person name="Jaros S."/>
            <person name="Januszkiewicz K."/>
            <person name="Wedrychowicz H."/>
        </authorList>
    </citation>
    <scope>NUCLEOTIDE SEQUENCE [LARGE SCALE GENOMIC DNA]</scope>
    <source>
        <strain evidence="10 11">DSM 29589</strain>
    </source>
</reference>
<accession>A0A1M6YU90</accession>
<evidence type="ECO:0000256" key="2">
    <source>
        <dbReference type="ARBA" id="ARBA00022679"/>
    </source>
</evidence>
<feature type="site" description="Transition state stabilizer" evidence="8">
    <location>
        <position position="182"/>
    </location>
</feature>
<evidence type="ECO:0000256" key="4">
    <source>
        <dbReference type="ARBA" id="ARBA00022741"/>
    </source>
</evidence>
<keyword evidence="7 8" id="KW-0460">Magnesium</keyword>
<dbReference type="GO" id="GO:0008776">
    <property type="term" value="F:acetate kinase activity"/>
    <property type="evidence" value="ECO:0007669"/>
    <property type="project" value="UniProtKB-UniRule"/>
</dbReference>
<dbReference type="InterPro" id="IPR000890">
    <property type="entry name" value="Aliphatic_acid_kin_short-chain"/>
</dbReference>
<dbReference type="PRINTS" id="PR00471">
    <property type="entry name" value="ACETATEKNASE"/>
</dbReference>
<feature type="binding site" evidence="8">
    <location>
        <position position="10"/>
    </location>
    <ligand>
        <name>Mg(2+)</name>
        <dbReference type="ChEBI" id="CHEBI:18420"/>
    </ligand>
</feature>
<dbReference type="GO" id="GO:0006083">
    <property type="term" value="P:acetate metabolic process"/>
    <property type="evidence" value="ECO:0007669"/>
    <property type="project" value="TreeGrafter"/>
</dbReference>
<keyword evidence="4 8" id="KW-0547">Nucleotide-binding</keyword>
<keyword evidence="5 8" id="KW-0418">Kinase</keyword>
<dbReference type="PANTHER" id="PTHR21060">
    <property type="entry name" value="ACETATE KINASE"/>
    <property type="match status" value="1"/>
</dbReference>
<sequence length="392" mass="42813">MSDRIVVTFNAGSSSLRCGVYHVRETGPEPFLSLSIRGLPRRMILQTMDHTNNTSDETEIDEPGDRPHETAFSVVMAQLQERVDLTRIKAFSHRVVHGGQEFDTPVRVTLENLDRLDTLSPLAPSHQPHNLRPIRELAKRHPDIPQIACFDTAFHRHQPTLAQLYALPRDLCEDGIIRFGFHGLSYEYIAEKLAEDYPQLAKGRVIVAHLGHGVSLCAMQACRSIATTMGLTALDGMPMGQRCGALDPGVVLHLILDRKYAAEEVKDMLYEYSGLLGVSGISGEMNDLLDSDAPAAAEAVSLFVYRFQREVGSLTAALGGLDGLVLTGGMSEHIPALRELLCRSLEWQGGTLDATANKNGGPQISTGESSFQILNLPTNEELILAKSAVGPL</sequence>
<name>A0A1M6YU90_9RHOB</name>
<dbReference type="GO" id="GO:0006085">
    <property type="term" value="P:acetyl-CoA biosynthetic process"/>
    <property type="evidence" value="ECO:0007669"/>
    <property type="project" value="UniProtKB-UniRule"/>
</dbReference>
<dbReference type="SUPFAM" id="SSF53067">
    <property type="entry name" value="Actin-like ATPase domain"/>
    <property type="match status" value="2"/>
</dbReference>
<keyword evidence="2 8" id="KW-0808">Transferase</keyword>
<dbReference type="STRING" id="337701.SAMN05444398_1011038"/>
<comment type="function">
    <text evidence="8">Catalyzes the formation of acetyl phosphate from acetate and ATP. Can also catalyze the reverse reaction.</text>
</comment>